<accession>A0A173S7M0</accession>
<dbReference type="AlphaFoldDB" id="A0A173S7M0"/>
<reference evidence="1 2" key="1">
    <citation type="submission" date="2015-09" db="EMBL/GenBank/DDBJ databases">
        <authorList>
            <consortium name="Pathogen Informatics"/>
        </authorList>
    </citation>
    <scope>NUCLEOTIDE SEQUENCE [LARGE SCALE GENOMIC DNA]</scope>
    <source>
        <strain evidence="1 2">2789STDY5834959</strain>
    </source>
</reference>
<evidence type="ECO:0000313" key="1">
    <source>
        <dbReference type="EMBL" id="CUM86322.1"/>
    </source>
</evidence>
<gene>
    <name evidence="1" type="ORF">ERS852571_01015</name>
</gene>
<dbReference type="EMBL" id="CYXY01000005">
    <property type="protein sequence ID" value="CUM86322.1"/>
    <property type="molecule type" value="Genomic_DNA"/>
</dbReference>
<organism evidence="1 2">
    <name type="scientific">Anaerostipes hadrus</name>
    <dbReference type="NCBI Taxonomy" id="649756"/>
    <lineage>
        <taxon>Bacteria</taxon>
        <taxon>Bacillati</taxon>
        <taxon>Bacillota</taxon>
        <taxon>Clostridia</taxon>
        <taxon>Lachnospirales</taxon>
        <taxon>Lachnospiraceae</taxon>
        <taxon>Anaerostipes</taxon>
    </lineage>
</organism>
<name>A0A173S7M0_ANAHA</name>
<dbReference type="Proteomes" id="UP000095553">
    <property type="component" value="Unassembled WGS sequence"/>
</dbReference>
<evidence type="ECO:0000313" key="2">
    <source>
        <dbReference type="Proteomes" id="UP000095553"/>
    </source>
</evidence>
<proteinExistence type="predicted"/>
<protein>
    <submittedName>
        <fullName evidence="1">Uncharacterized protein</fullName>
    </submittedName>
</protein>
<dbReference type="RefSeq" id="WP_055072518.1">
    <property type="nucleotide sequence ID" value="NZ_CYXY01000005.1"/>
</dbReference>
<sequence>MIAINTTTVTFAQNSTSTQKYESANTEVSNNVIIKNSGVIINGTYYSIAEFESLLDHAILISETGNSSARIAAIGAGIYFIPGIGEVVIAATGAITVAGVTITVGTWLYKTITNWLSNSSKREIAKIRASIPKRLRKKNGDVNLGKFKNKVKGKTSYKEEGGWAIDKDTAGHGGRKWKLKDKKGNRIASLGKNGEVLGK</sequence>